<evidence type="ECO:0000313" key="2">
    <source>
        <dbReference type="EMBL" id="GAA0292331.1"/>
    </source>
</evidence>
<comment type="caution">
    <text evidence="2">The sequence shown here is derived from an EMBL/GenBank/DDBJ whole genome shotgun (WGS) entry which is preliminary data.</text>
</comment>
<dbReference type="Pfam" id="PF19102">
    <property type="entry name" value="DUF5789"/>
    <property type="match status" value="1"/>
</dbReference>
<dbReference type="Proteomes" id="UP001500837">
    <property type="component" value="Unassembled WGS sequence"/>
</dbReference>
<reference evidence="2 3" key="1">
    <citation type="journal article" date="2019" name="Int. J. Syst. Evol. Microbiol.">
        <title>The Global Catalogue of Microorganisms (GCM) 10K type strain sequencing project: providing services to taxonomists for standard genome sequencing and annotation.</title>
        <authorList>
            <consortium name="The Broad Institute Genomics Platform"/>
            <consortium name="The Broad Institute Genome Sequencing Center for Infectious Disease"/>
            <person name="Wu L."/>
            <person name="Ma J."/>
        </authorList>
    </citation>
    <scope>NUCLEOTIDE SEQUENCE [LARGE SCALE GENOMIC DNA]</scope>
    <source>
        <strain evidence="2 3">JCM 16330</strain>
    </source>
</reference>
<name>A0AAV3S2N4_9EURY</name>
<accession>A0AAV3S2N4</accession>
<evidence type="ECO:0000313" key="3">
    <source>
        <dbReference type="Proteomes" id="UP001500837"/>
    </source>
</evidence>
<proteinExistence type="predicted"/>
<protein>
    <submittedName>
        <fullName evidence="2">Uncharacterized protein</fullName>
    </submittedName>
</protein>
<gene>
    <name evidence="2" type="ORF">GCM10009066_03560</name>
</gene>
<dbReference type="AlphaFoldDB" id="A0AAV3S2N4"/>
<dbReference type="InterPro" id="IPR043899">
    <property type="entry name" value="DUF5789"/>
</dbReference>
<dbReference type="EMBL" id="BAAABL010000020">
    <property type="protein sequence ID" value="GAA0292331.1"/>
    <property type="molecule type" value="Genomic_DNA"/>
</dbReference>
<sequence length="64" mass="7188">MTIESPDGETVSLESILERGGESSFESARELHHSVLANLGEEYVGREDYDDRSSNHERDSQVSF</sequence>
<evidence type="ECO:0000256" key="1">
    <source>
        <dbReference type="SAM" id="MobiDB-lite"/>
    </source>
</evidence>
<organism evidence="2 3">
    <name type="scientific">Halarchaeum salinum</name>
    <dbReference type="NCBI Taxonomy" id="489912"/>
    <lineage>
        <taxon>Archaea</taxon>
        <taxon>Methanobacteriati</taxon>
        <taxon>Methanobacteriota</taxon>
        <taxon>Stenosarchaea group</taxon>
        <taxon>Halobacteria</taxon>
        <taxon>Halobacteriales</taxon>
        <taxon>Halobacteriaceae</taxon>
    </lineage>
</organism>
<feature type="region of interest" description="Disordered" evidence="1">
    <location>
        <begin position="44"/>
        <end position="64"/>
    </location>
</feature>
<keyword evidence="3" id="KW-1185">Reference proteome</keyword>